<dbReference type="Proteomes" id="UP000011607">
    <property type="component" value="Unassembled WGS sequence"/>
</dbReference>
<evidence type="ECO:0000313" key="7">
    <source>
        <dbReference type="EMBL" id="EMA38946.1"/>
    </source>
</evidence>
<dbReference type="PANTHER" id="PTHR34583:SF3">
    <property type="entry name" value="MULTISUBUNIT SODIUM_HYDROGEN ANTIPORTER, MNHC SUBUNIT"/>
    <property type="match status" value="1"/>
</dbReference>
<dbReference type="RefSeq" id="WP_006672751.1">
    <property type="nucleotide sequence ID" value="NZ_AOMA01000089.1"/>
</dbReference>
<dbReference type="eggNOG" id="arCOG03072">
    <property type="taxonomic scope" value="Archaea"/>
</dbReference>
<evidence type="ECO:0000256" key="1">
    <source>
        <dbReference type="ARBA" id="ARBA00004141"/>
    </source>
</evidence>
<gene>
    <name evidence="7" type="ORF">C446_09148</name>
</gene>
<keyword evidence="3 6" id="KW-1133">Transmembrane helix</keyword>
<evidence type="ECO:0000256" key="2">
    <source>
        <dbReference type="ARBA" id="ARBA00022692"/>
    </source>
</evidence>
<dbReference type="AlphaFoldDB" id="M0LZU0"/>
<evidence type="ECO:0000256" key="5">
    <source>
        <dbReference type="SAM" id="MobiDB-lite"/>
    </source>
</evidence>
<dbReference type="PANTHER" id="PTHR34583">
    <property type="entry name" value="ANTIPORTER SUBUNIT MNHC2-RELATED"/>
    <property type="match status" value="1"/>
</dbReference>
<organism evidence="7 8">
    <name type="scientific">Halobiforma nitratireducens JCM 10879</name>
    <dbReference type="NCBI Taxonomy" id="1227454"/>
    <lineage>
        <taxon>Archaea</taxon>
        <taxon>Methanobacteriati</taxon>
        <taxon>Methanobacteriota</taxon>
        <taxon>Stenosarchaea group</taxon>
        <taxon>Halobacteria</taxon>
        <taxon>Halobacteriales</taxon>
        <taxon>Natrialbaceae</taxon>
        <taxon>Halobiforma</taxon>
    </lineage>
</organism>
<keyword evidence="2 6" id="KW-0812">Transmembrane</keyword>
<dbReference type="InterPro" id="IPR050601">
    <property type="entry name" value="CPA3_antiporter_subunitC"/>
</dbReference>
<feature type="transmembrane region" description="Helical" evidence="6">
    <location>
        <begin position="73"/>
        <end position="98"/>
    </location>
</feature>
<comment type="subcellular location">
    <subcellularLocation>
        <location evidence="1">Membrane</location>
        <topology evidence="1">Multi-pass membrane protein</topology>
    </subcellularLocation>
</comment>
<feature type="transmembrane region" description="Helical" evidence="6">
    <location>
        <begin position="36"/>
        <end position="53"/>
    </location>
</feature>
<dbReference type="OrthoDB" id="18006at2157"/>
<evidence type="ECO:0000256" key="4">
    <source>
        <dbReference type="ARBA" id="ARBA00023136"/>
    </source>
</evidence>
<evidence type="ECO:0000313" key="8">
    <source>
        <dbReference type="Proteomes" id="UP000011607"/>
    </source>
</evidence>
<keyword evidence="8" id="KW-1185">Reference proteome</keyword>
<evidence type="ECO:0000256" key="6">
    <source>
        <dbReference type="SAM" id="Phobius"/>
    </source>
</evidence>
<keyword evidence="4 6" id="KW-0472">Membrane</keyword>
<protein>
    <submittedName>
        <fullName evidence="7">pH adaptation potassium efflux system protein C, sodium/hydrogen antiporter subunit</fullName>
    </submittedName>
</protein>
<accession>M0LZU0</accession>
<proteinExistence type="predicted"/>
<name>M0LZU0_9EURY</name>
<dbReference type="InterPro" id="IPR039428">
    <property type="entry name" value="NUOK/Mnh_C1-like"/>
</dbReference>
<sequence>MIDGTYHYYLTAFALFLIGMYMMIDNRNLIKKVIGLNFAQISVYLMLVTIGYVEDSNPPIIGFGEPHSNPLVHVLVLTAIVVGVSLTALALALVIRLYSEFGTLDTREIEAKIAASEGGKNKSKSKSKGTGGESDD</sequence>
<reference evidence="7 8" key="1">
    <citation type="journal article" date="2014" name="PLoS Genet.">
        <title>Phylogenetically driven sequencing of extremely halophilic archaea reveals strategies for static and dynamic osmo-response.</title>
        <authorList>
            <person name="Becker E.A."/>
            <person name="Seitzer P.M."/>
            <person name="Tritt A."/>
            <person name="Larsen D."/>
            <person name="Krusor M."/>
            <person name="Yao A.I."/>
            <person name="Wu D."/>
            <person name="Madern D."/>
            <person name="Eisen J.A."/>
            <person name="Darling A.E."/>
            <person name="Facciotti M.T."/>
        </authorList>
    </citation>
    <scope>NUCLEOTIDE SEQUENCE [LARGE SCALE GENOMIC DNA]</scope>
    <source>
        <strain evidence="7 8">JCM 10879</strain>
    </source>
</reference>
<dbReference type="EMBL" id="AOMA01000089">
    <property type="protein sequence ID" value="EMA38946.1"/>
    <property type="molecule type" value="Genomic_DNA"/>
</dbReference>
<feature type="region of interest" description="Disordered" evidence="5">
    <location>
        <begin position="115"/>
        <end position="136"/>
    </location>
</feature>
<dbReference type="GO" id="GO:0016020">
    <property type="term" value="C:membrane"/>
    <property type="evidence" value="ECO:0007669"/>
    <property type="project" value="UniProtKB-SubCell"/>
</dbReference>
<dbReference type="Gene3D" id="1.10.287.3510">
    <property type="match status" value="1"/>
</dbReference>
<comment type="caution">
    <text evidence="7">The sequence shown here is derived from an EMBL/GenBank/DDBJ whole genome shotgun (WGS) entry which is preliminary data.</text>
</comment>
<feature type="transmembrane region" description="Helical" evidence="6">
    <location>
        <begin position="6"/>
        <end position="24"/>
    </location>
</feature>
<dbReference type="Pfam" id="PF00420">
    <property type="entry name" value="Oxidored_q2"/>
    <property type="match status" value="1"/>
</dbReference>
<evidence type="ECO:0000256" key="3">
    <source>
        <dbReference type="ARBA" id="ARBA00022989"/>
    </source>
</evidence>
<dbReference type="STRING" id="1227454.C446_09148"/>